<dbReference type="PROSITE" id="PS00463">
    <property type="entry name" value="ZN2_CY6_FUNGAL_1"/>
    <property type="match status" value="1"/>
</dbReference>
<dbReference type="GO" id="GO:0008270">
    <property type="term" value="F:zinc ion binding"/>
    <property type="evidence" value="ECO:0007669"/>
    <property type="project" value="InterPro"/>
</dbReference>
<evidence type="ECO:0000259" key="6">
    <source>
        <dbReference type="PROSITE" id="PS50048"/>
    </source>
</evidence>
<gene>
    <name evidence="7" type="ORF">CPAG_05048</name>
</gene>
<keyword evidence="3" id="KW-0804">Transcription</keyword>
<evidence type="ECO:0000256" key="3">
    <source>
        <dbReference type="ARBA" id="ARBA00023163"/>
    </source>
</evidence>
<evidence type="ECO:0000256" key="1">
    <source>
        <dbReference type="ARBA" id="ARBA00023015"/>
    </source>
</evidence>
<dbReference type="EMBL" id="DS268111">
    <property type="protein sequence ID" value="KMM68724.1"/>
    <property type="molecule type" value="Genomic_DNA"/>
</dbReference>
<feature type="compositionally biased region" description="Basic and acidic residues" evidence="5">
    <location>
        <begin position="10"/>
        <end position="27"/>
    </location>
</feature>
<dbReference type="SUPFAM" id="SSF57701">
    <property type="entry name" value="Zn2/Cys6 DNA-binding domain"/>
    <property type="match status" value="1"/>
</dbReference>
<dbReference type="SMART" id="SM00066">
    <property type="entry name" value="GAL4"/>
    <property type="match status" value="1"/>
</dbReference>
<evidence type="ECO:0000256" key="4">
    <source>
        <dbReference type="ARBA" id="ARBA00023242"/>
    </source>
</evidence>
<dbReference type="VEuPathDB" id="FungiDB:CPAG_05048"/>
<evidence type="ECO:0000256" key="2">
    <source>
        <dbReference type="ARBA" id="ARBA00023125"/>
    </source>
</evidence>
<evidence type="ECO:0000256" key="5">
    <source>
        <dbReference type="SAM" id="MobiDB-lite"/>
    </source>
</evidence>
<feature type="region of interest" description="Disordered" evidence="5">
    <location>
        <begin position="108"/>
        <end position="127"/>
    </location>
</feature>
<keyword evidence="1" id="KW-0805">Transcription regulation</keyword>
<sequence>MDETMGYKHSSPEPESSQHDSPQKRTASEAALDNNDGRATRKRAAKACQSCRSRKVRCSVSDHGVPCYNCKLDELECIIPERKRPTRTAKRDKSLGAVISEAVLRMDSSTPDAGSVPSDIVRRPSSATIPDDWEGNFGYSIGTPPNSTGSPAHFASEHTELEKAEFVELPPCDEELARWFSVMPARVVDKMFEYLTLLSQYGQGDSLSPRPQHPKFKPNEKVRLIPPGNSTKRKTLSPEVQDHLRYHIASQQNLYPSSRPLEPPSPQSPTEESAS</sequence>
<dbReference type="GO" id="GO:0000981">
    <property type="term" value="F:DNA-binding transcription factor activity, RNA polymerase II-specific"/>
    <property type="evidence" value="ECO:0007669"/>
    <property type="project" value="InterPro"/>
</dbReference>
<reference evidence="7 8" key="1">
    <citation type="submission" date="2007-06" db="EMBL/GenBank/DDBJ databases">
        <title>The Genome Sequence of Coccidioides posadasii RMSCC_3488.</title>
        <authorList>
            <consortium name="Coccidioides Genome Resources Consortium"/>
            <consortium name="The Broad Institute Genome Sequencing Platform"/>
            <person name="Henn M.R."/>
            <person name="Sykes S."/>
            <person name="Young S."/>
            <person name="Jaffe D."/>
            <person name="Berlin A."/>
            <person name="Alvarez P."/>
            <person name="Butler J."/>
            <person name="Gnerre S."/>
            <person name="Grabherr M."/>
            <person name="Mauceli E."/>
            <person name="Brockman W."/>
            <person name="Kodira C."/>
            <person name="Alvarado L."/>
            <person name="Zeng Q."/>
            <person name="Crawford M."/>
            <person name="Antoine C."/>
            <person name="Devon K."/>
            <person name="Galgiani J."/>
            <person name="Orsborn K."/>
            <person name="Lewis M.L."/>
            <person name="Nusbaum C."/>
            <person name="Galagan J."/>
            <person name="Birren B."/>
        </authorList>
    </citation>
    <scope>NUCLEOTIDE SEQUENCE [LARGE SCALE GENOMIC DNA]</scope>
    <source>
        <strain evidence="7 8">RMSCC 3488</strain>
    </source>
</reference>
<dbReference type="PANTHER" id="PTHR47425">
    <property type="entry name" value="FARB-RELATED"/>
    <property type="match status" value="1"/>
</dbReference>
<feature type="domain" description="Zn(2)-C6 fungal-type" evidence="6">
    <location>
        <begin position="47"/>
        <end position="79"/>
    </location>
</feature>
<feature type="region of interest" description="Disordered" evidence="5">
    <location>
        <begin position="202"/>
        <end position="275"/>
    </location>
</feature>
<dbReference type="InterPro" id="IPR036864">
    <property type="entry name" value="Zn2-C6_fun-type_DNA-bd_sf"/>
</dbReference>
<reference evidence="8" key="3">
    <citation type="journal article" date="2010" name="Genome Res.">
        <title>Population genomic sequencing of Coccidioides fungi reveals recent hybridization and transposon control.</title>
        <authorList>
            <person name="Neafsey D.E."/>
            <person name="Barker B.M."/>
            <person name="Sharpton T.J."/>
            <person name="Stajich J.E."/>
            <person name="Park D.J."/>
            <person name="Whiston E."/>
            <person name="Hung C.-Y."/>
            <person name="McMahan C."/>
            <person name="White J."/>
            <person name="Sykes S."/>
            <person name="Heiman D."/>
            <person name="Young S."/>
            <person name="Zeng Q."/>
            <person name="Abouelleil A."/>
            <person name="Aftuck L."/>
            <person name="Bessette D."/>
            <person name="Brown A."/>
            <person name="FitzGerald M."/>
            <person name="Lui A."/>
            <person name="Macdonald J.P."/>
            <person name="Priest M."/>
            <person name="Orbach M.J."/>
            <person name="Galgiani J.N."/>
            <person name="Kirkland T.N."/>
            <person name="Cole G.T."/>
            <person name="Birren B.W."/>
            <person name="Henn M.R."/>
            <person name="Taylor J.W."/>
            <person name="Rounsley S.D."/>
        </authorList>
    </citation>
    <scope>NUCLEOTIDE SEQUENCE [LARGE SCALE GENOMIC DNA]</scope>
    <source>
        <strain evidence="8">RMSCC 3488</strain>
    </source>
</reference>
<evidence type="ECO:0000313" key="7">
    <source>
        <dbReference type="EMBL" id="KMM68724.1"/>
    </source>
</evidence>
<feature type="region of interest" description="Disordered" evidence="5">
    <location>
        <begin position="1"/>
        <end position="46"/>
    </location>
</feature>
<dbReference type="CDD" id="cd00067">
    <property type="entry name" value="GAL4"/>
    <property type="match status" value="1"/>
</dbReference>
<dbReference type="AlphaFoldDB" id="A0A0J6FIQ8"/>
<dbReference type="PANTHER" id="PTHR47425:SF2">
    <property type="entry name" value="FARB-RELATED"/>
    <property type="match status" value="1"/>
</dbReference>
<dbReference type="Proteomes" id="UP000054567">
    <property type="component" value="Unassembled WGS sequence"/>
</dbReference>
<dbReference type="GO" id="GO:0003677">
    <property type="term" value="F:DNA binding"/>
    <property type="evidence" value="ECO:0007669"/>
    <property type="project" value="UniProtKB-KW"/>
</dbReference>
<protein>
    <recommendedName>
        <fullName evidence="6">Zn(2)-C6 fungal-type domain-containing protein</fullName>
    </recommendedName>
</protein>
<dbReference type="Gene3D" id="4.10.240.10">
    <property type="entry name" value="Zn(2)-C6 fungal-type DNA-binding domain"/>
    <property type="match status" value="1"/>
</dbReference>
<reference evidence="8" key="2">
    <citation type="journal article" date="2009" name="Genome Res.">
        <title>Comparative genomic analyses of the human fungal pathogens Coccidioides and their relatives.</title>
        <authorList>
            <person name="Sharpton T.J."/>
            <person name="Stajich J.E."/>
            <person name="Rounsley S.D."/>
            <person name="Gardner M.J."/>
            <person name="Wortman J.R."/>
            <person name="Jordar V.S."/>
            <person name="Maiti R."/>
            <person name="Kodira C.D."/>
            <person name="Neafsey D.E."/>
            <person name="Zeng Q."/>
            <person name="Hung C.-Y."/>
            <person name="McMahan C."/>
            <person name="Muszewska A."/>
            <person name="Grynberg M."/>
            <person name="Mandel M.A."/>
            <person name="Kellner E.M."/>
            <person name="Barker B.M."/>
            <person name="Galgiani J.N."/>
            <person name="Orbach M.J."/>
            <person name="Kirkland T.N."/>
            <person name="Cole G.T."/>
            <person name="Henn M.R."/>
            <person name="Birren B.W."/>
            <person name="Taylor J.W."/>
        </authorList>
    </citation>
    <scope>NUCLEOTIDE SEQUENCE [LARGE SCALE GENOMIC DNA]</scope>
    <source>
        <strain evidence="8">RMSCC 3488</strain>
    </source>
</reference>
<dbReference type="InterPro" id="IPR052761">
    <property type="entry name" value="Fungal_Detox/Toxin_TFs"/>
</dbReference>
<organism evidence="7 8">
    <name type="scientific">Coccidioides posadasii RMSCC 3488</name>
    <dbReference type="NCBI Taxonomy" id="454284"/>
    <lineage>
        <taxon>Eukaryota</taxon>
        <taxon>Fungi</taxon>
        <taxon>Dikarya</taxon>
        <taxon>Ascomycota</taxon>
        <taxon>Pezizomycotina</taxon>
        <taxon>Eurotiomycetes</taxon>
        <taxon>Eurotiomycetidae</taxon>
        <taxon>Onygenales</taxon>
        <taxon>Onygenaceae</taxon>
        <taxon>Coccidioides</taxon>
    </lineage>
</organism>
<dbReference type="InterPro" id="IPR001138">
    <property type="entry name" value="Zn2Cys6_DnaBD"/>
</dbReference>
<dbReference type="PROSITE" id="PS50048">
    <property type="entry name" value="ZN2_CY6_FUNGAL_2"/>
    <property type="match status" value="1"/>
</dbReference>
<accession>A0A0J6FIQ8</accession>
<name>A0A0J6FIQ8_COCPO</name>
<dbReference type="Pfam" id="PF00172">
    <property type="entry name" value="Zn_clus"/>
    <property type="match status" value="1"/>
</dbReference>
<keyword evidence="4" id="KW-0539">Nucleus</keyword>
<keyword evidence="2" id="KW-0238">DNA-binding</keyword>
<evidence type="ECO:0000313" key="8">
    <source>
        <dbReference type="Proteomes" id="UP000054567"/>
    </source>
</evidence>
<proteinExistence type="predicted"/>
<dbReference type="OrthoDB" id="39175at2759"/>